<gene>
    <name evidence="3" type="ORF">NCTC11544_00695</name>
</gene>
<name>A0A2X2H6N4_9GAMM</name>
<evidence type="ECO:0000256" key="1">
    <source>
        <dbReference type="ARBA" id="ARBA00023125"/>
    </source>
</evidence>
<proteinExistence type="predicted"/>
<sequence length="209" mass="23850">MTNIPFKEAILFFEPNPWVRKGLRALIEPEPTRYQFVYSIREIEAVLKENEKQILIMELYNESENLYDVLRFILTINDFWPKTPLIIFTEVTNASILAMLAAETHLSLVAKGDPLDCLLEAVAVADTGVGFRSPGIQAALTQPVEPLSRSEWLILAMMITDSDPRRIARVTHRSYKTVSTHKLNIMRKLGLNQAGFMRLILAFRIQHPA</sequence>
<dbReference type="GeneID" id="74949753"/>
<evidence type="ECO:0000313" key="3">
    <source>
        <dbReference type="EMBL" id="SUI46920.1"/>
    </source>
</evidence>
<dbReference type="PANTHER" id="PTHR43214:SF17">
    <property type="entry name" value="TRANSCRIPTIONAL REGULATORY PROTEIN RCSB"/>
    <property type="match status" value="1"/>
</dbReference>
<dbReference type="Proteomes" id="UP000255529">
    <property type="component" value="Unassembled WGS sequence"/>
</dbReference>
<dbReference type="SUPFAM" id="SSF46894">
    <property type="entry name" value="C-terminal effector domain of the bipartite response regulators"/>
    <property type="match status" value="1"/>
</dbReference>
<organism evidence="3 4">
    <name type="scientific">Serratia quinivorans</name>
    <dbReference type="NCBI Taxonomy" id="137545"/>
    <lineage>
        <taxon>Bacteria</taxon>
        <taxon>Pseudomonadati</taxon>
        <taxon>Pseudomonadota</taxon>
        <taxon>Gammaproteobacteria</taxon>
        <taxon>Enterobacterales</taxon>
        <taxon>Yersiniaceae</taxon>
        <taxon>Serratia</taxon>
    </lineage>
</organism>
<dbReference type="PROSITE" id="PS50043">
    <property type="entry name" value="HTH_LUXR_2"/>
    <property type="match status" value="1"/>
</dbReference>
<dbReference type="RefSeq" id="WP_112363846.1">
    <property type="nucleotide sequence ID" value="NZ_CAMIRF010000001.1"/>
</dbReference>
<evidence type="ECO:0000313" key="4">
    <source>
        <dbReference type="Proteomes" id="UP000255529"/>
    </source>
</evidence>
<dbReference type="InterPro" id="IPR016032">
    <property type="entry name" value="Sig_transdc_resp-reg_C-effctor"/>
</dbReference>
<protein>
    <submittedName>
        <fullName evidence="3">Two component system sensor kinase SsrB</fullName>
    </submittedName>
</protein>
<dbReference type="SUPFAM" id="SSF52172">
    <property type="entry name" value="CheY-like"/>
    <property type="match status" value="1"/>
</dbReference>
<dbReference type="Gene3D" id="1.10.10.10">
    <property type="entry name" value="Winged helix-like DNA-binding domain superfamily/Winged helix DNA-binding domain"/>
    <property type="match status" value="1"/>
</dbReference>
<dbReference type="AlphaFoldDB" id="A0A2X2H6N4"/>
<reference evidence="3 4" key="1">
    <citation type="submission" date="2018-06" db="EMBL/GenBank/DDBJ databases">
        <authorList>
            <consortium name="Pathogen Informatics"/>
            <person name="Doyle S."/>
        </authorList>
    </citation>
    <scope>NUCLEOTIDE SEQUENCE [LARGE SCALE GENOMIC DNA]</scope>
    <source>
        <strain evidence="3 4">NCTC11544</strain>
    </source>
</reference>
<dbReference type="PANTHER" id="PTHR43214">
    <property type="entry name" value="TWO-COMPONENT RESPONSE REGULATOR"/>
    <property type="match status" value="1"/>
</dbReference>
<feature type="domain" description="HTH luxR-type" evidence="2">
    <location>
        <begin position="140"/>
        <end position="204"/>
    </location>
</feature>
<dbReference type="InterPro" id="IPR036388">
    <property type="entry name" value="WH-like_DNA-bd_sf"/>
</dbReference>
<dbReference type="Gene3D" id="3.40.50.2300">
    <property type="match status" value="1"/>
</dbReference>
<dbReference type="GO" id="GO:0016301">
    <property type="term" value="F:kinase activity"/>
    <property type="evidence" value="ECO:0007669"/>
    <property type="project" value="UniProtKB-KW"/>
</dbReference>
<keyword evidence="1" id="KW-0238">DNA-binding</keyword>
<accession>A0A2X2H6N4</accession>
<keyword evidence="3" id="KW-0808">Transferase</keyword>
<evidence type="ECO:0000259" key="2">
    <source>
        <dbReference type="PROSITE" id="PS50043"/>
    </source>
</evidence>
<dbReference type="GO" id="GO:0006355">
    <property type="term" value="P:regulation of DNA-templated transcription"/>
    <property type="evidence" value="ECO:0007669"/>
    <property type="project" value="InterPro"/>
</dbReference>
<dbReference type="GO" id="GO:0003677">
    <property type="term" value="F:DNA binding"/>
    <property type="evidence" value="ECO:0007669"/>
    <property type="project" value="UniProtKB-KW"/>
</dbReference>
<dbReference type="InterPro" id="IPR000792">
    <property type="entry name" value="Tscrpt_reg_LuxR_C"/>
</dbReference>
<keyword evidence="3" id="KW-0418">Kinase</keyword>
<dbReference type="SMART" id="SM00421">
    <property type="entry name" value="HTH_LUXR"/>
    <property type="match status" value="1"/>
</dbReference>
<dbReference type="InterPro" id="IPR011006">
    <property type="entry name" value="CheY-like_superfamily"/>
</dbReference>
<dbReference type="InterPro" id="IPR039420">
    <property type="entry name" value="WalR-like"/>
</dbReference>
<dbReference type="EMBL" id="UGYN01000002">
    <property type="protein sequence ID" value="SUI46920.1"/>
    <property type="molecule type" value="Genomic_DNA"/>
</dbReference>
<dbReference type="Pfam" id="PF00196">
    <property type="entry name" value="GerE"/>
    <property type="match status" value="1"/>
</dbReference>